<comment type="caution">
    <text evidence="6">The sequence shown here is derived from an EMBL/GenBank/DDBJ whole genome shotgun (WGS) entry which is preliminary data.</text>
</comment>
<evidence type="ECO:0000256" key="3">
    <source>
        <dbReference type="ARBA" id="ARBA00013368"/>
    </source>
</evidence>
<organism evidence="6 7">
    <name type="scientific">Paenibacillus oceani</name>
    <dbReference type="NCBI Taxonomy" id="2772510"/>
    <lineage>
        <taxon>Bacteria</taxon>
        <taxon>Bacillati</taxon>
        <taxon>Bacillota</taxon>
        <taxon>Bacilli</taxon>
        <taxon>Bacillales</taxon>
        <taxon>Paenibacillaceae</taxon>
        <taxon>Paenibacillus</taxon>
    </lineage>
</organism>
<dbReference type="AlphaFoldDB" id="A0A927CH73"/>
<dbReference type="SUPFAM" id="SSF52540">
    <property type="entry name" value="P-loop containing nucleoside triphosphate hydrolases"/>
    <property type="match status" value="1"/>
</dbReference>
<comment type="similarity">
    <text evidence="1">Belongs to the SMC family. SbcC subfamily.</text>
</comment>
<proteinExistence type="inferred from homology"/>
<dbReference type="PANTHER" id="PTHR32114:SF2">
    <property type="entry name" value="ABC TRANSPORTER ABCH.3"/>
    <property type="match status" value="1"/>
</dbReference>
<keyword evidence="4" id="KW-0175">Coiled coil</keyword>
<accession>A0A927CH73</accession>
<name>A0A927CH73_9BACL</name>
<sequence>ALRREAERLAGEERAGRAKLTAAEAALAGVREAKRACAERRHAAEAETAALPERLEALERMRQQARLLKELSELEKRLGELGRLEGEQERELRRMRAEHDRLETLWIEGQASLLAAHLHDGKPCPVCGSAEHPSKAAAGEALPSREALQQAKESLRHAEQEFSAAKAQAAAARTGWDAGAREASEHGIEPAALAEQYARLEAEGKKLRAETDKLKQLAASLPALRQEEALLDRKLDEQLKGKDDLQQRQQQLAVESGSKQSLLAKELERIPEELRSPDLLERRLKAQSAHVAQLEAAWKEAQQRLQAAQTKLAAEKAGEVQMAAQLEEAESNLRQAGERFRLELAESGFASPAEYVEARLAEAERLALRERIEAFRQSVAALAEQMAELERELAGREPADTDAMSAALAEQKRELEQVLAEIQTAERYRQEAERLSRSIEAAQGKTRELEERLEQVMDLYQMIKGDNPLKISFERYILIEYLEQILQAANARLSNLSNGQFMLQRSDRLEKGGKQSGLGLDVYDAYTGQNRDVKTLSGGEKFNASLCLALGMTDVIQSHQGGVTIEMMFIDEGFGSLDEESLGKAVATLVDLQKAGRTIGVISHVQELKDAFPAVLEVRKTREGYSRTEFVLK</sequence>
<dbReference type="InterPro" id="IPR027417">
    <property type="entry name" value="P-loop_NTPase"/>
</dbReference>
<feature type="coiled-coil region" evidence="4">
    <location>
        <begin position="55"/>
        <end position="105"/>
    </location>
</feature>
<evidence type="ECO:0000256" key="4">
    <source>
        <dbReference type="SAM" id="Coils"/>
    </source>
</evidence>
<feature type="region of interest" description="Disordered" evidence="5">
    <location>
        <begin position="144"/>
        <end position="166"/>
    </location>
</feature>
<evidence type="ECO:0000313" key="7">
    <source>
        <dbReference type="Proteomes" id="UP000639396"/>
    </source>
</evidence>
<evidence type="ECO:0000313" key="6">
    <source>
        <dbReference type="EMBL" id="MBD2866542.1"/>
    </source>
</evidence>
<comment type="subunit">
    <text evidence="2">Heterodimer of SbcC and SbcD.</text>
</comment>
<dbReference type="Pfam" id="PF13558">
    <property type="entry name" value="SbcC_Walker_B"/>
    <property type="match status" value="1"/>
</dbReference>
<dbReference type="Gene3D" id="3.40.50.300">
    <property type="entry name" value="P-loop containing nucleotide triphosphate hydrolases"/>
    <property type="match status" value="1"/>
</dbReference>
<reference evidence="6" key="1">
    <citation type="submission" date="2020-09" db="EMBL/GenBank/DDBJ databases">
        <title>A novel bacterium of genus Paenibacillus, isolated from South China Sea.</title>
        <authorList>
            <person name="Huang H."/>
            <person name="Mo K."/>
            <person name="Hu Y."/>
        </authorList>
    </citation>
    <scope>NUCLEOTIDE SEQUENCE</scope>
    <source>
        <strain evidence="6">IB182363</strain>
    </source>
</reference>
<gene>
    <name evidence="6" type="ORF">IDH45_31680</name>
</gene>
<dbReference type="RefSeq" id="WP_317891318.1">
    <property type="nucleotide sequence ID" value="NZ_JACXJA010000061.1"/>
</dbReference>
<evidence type="ECO:0000256" key="5">
    <source>
        <dbReference type="SAM" id="MobiDB-lite"/>
    </source>
</evidence>
<dbReference type="Proteomes" id="UP000639396">
    <property type="component" value="Unassembled WGS sequence"/>
</dbReference>
<feature type="coiled-coil region" evidence="4">
    <location>
        <begin position="197"/>
        <end position="227"/>
    </location>
</feature>
<feature type="non-terminal residue" evidence="6">
    <location>
        <position position="1"/>
    </location>
</feature>
<keyword evidence="7" id="KW-1185">Reference proteome</keyword>
<dbReference type="PANTHER" id="PTHR32114">
    <property type="entry name" value="ABC TRANSPORTER ABCH.3"/>
    <property type="match status" value="1"/>
</dbReference>
<evidence type="ECO:0000256" key="2">
    <source>
        <dbReference type="ARBA" id="ARBA00011322"/>
    </source>
</evidence>
<feature type="coiled-coil region" evidence="4">
    <location>
        <begin position="291"/>
        <end position="459"/>
    </location>
</feature>
<protein>
    <recommendedName>
        <fullName evidence="3">Nuclease SbcCD subunit C</fullName>
    </recommendedName>
</protein>
<evidence type="ECO:0000256" key="1">
    <source>
        <dbReference type="ARBA" id="ARBA00006930"/>
    </source>
</evidence>
<dbReference type="EMBL" id="JACXJA010000061">
    <property type="protein sequence ID" value="MBD2866542.1"/>
    <property type="molecule type" value="Genomic_DNA"/>
</dbReference>